<evidence type="ECO:0000313" key="3">
    <source>
        <dbReference type="EMBL" id="MDH7638405.1"/>
    </source>
</evidence>
<reference evidence="3" key="1">
    <citation type="submission" date="2023-04" db="EMBL/GenBank/DDBJ databases">
        <title>Sphingomonas sp. MAHUQ-71 isolated from rice field.</title>
        <authorList>
            <person name="Huq M.A."/>
        </authorList>
    </citation>
    <scope>NUCLEOTIDE SEQUENCE</scope>
    <source>
        <strain evidence="3">MAHUQ-71</strain>
    </source>
</reference>
<feature type="domain" description="PAS fold-4" evidence="2">
    <location>
        <begin position="74"/>
        <end position="163"/>
    </location>
</feature>
<keyword evidence="4" id="KW-1185">Reference proteome</keyword>
<organism evidence="3 4">
    <name type="scientific">Sphingomonas oryzagri</name>
    <dbReference type="NCBI Taxonomy" id="3042314"/>
    <lineage>
        <taxon>Bacteria</taxon>
        <taxon>Pseudomonadati</taxon>
        <taxon>Pseudomonadota</taxon>
        <taxon>Alphaproteobacteria</taxon>
        <taxon>Sphingomonadales</taxon>
        <taxon>Sphingomonadaceae</taxon>
        <taxon>Sphingomonas</taxon>
    </lineage>
</organism>
<evidence type="ECO:0000313" key="4">
    <source>
        <dbReference type="Proteomes" id="UP001160625"/>
    </source>
</evidence>
<gene>
    <name evidence="3" type="ORF">QGN17_06645</name>
</gene>
<sequence length="289" mass="30462">MLERQAPRFVSAAEITRNFGMWQDRTALGPLIVTHHGRPRCVLVSAATWNAMSAIEPVPDGERALIEHDLLAERIDSGFIALDADLIVRGANALGAMMLGHARETLAGLSFAEAMPVLADGPVGGQIRRTLRTGEEGRLTAPHGGGKLRVHVFPWPDGVALTLRPAGEEDEADQAERTAAALREAIDVHGAIGTAHLSMRGTIKVADVGFARMAGFMPGRLVGVRATDLLALSARAKVTEALEEVLSGKGARSIASLLLVNGADERPVHVALAPIVEGYGTSGAMMIVT</sequence>
<dbReference type="Gene3D" id="3.30.450.20">
    <property type="entry name" value="PAS domain"/>
    <property type="match status" value="1"/>
</dbReference>
<evidence type="ECO:0000259" key="2">
    <source>
        <dbReference type="Pfam" id="PF08448"/>
    </source>
</evidence>
<dbReference type="Proteomes" id="UP001160625">
    <property type="component" value="Unassembled WGS sequence"/>
</dbReference>
<dbReference type="InterPro" id="IPR036165">
    <property type="entry name" value="YefM-like_sf"/>
</dbReference>
<dbReference type="SUPFAM" id="SSF143120">
    <property type="entry name" value="YefM-like"/>
    <property type="match status" value="1"/>
</dbReference>
<dbReference type="RefSeq" id="WP_281043712.1">
    <property type="nucleotide sequence ID" value="NZ_JARYGZ010000001.1"/>
</dbReference>
<dbReference type="Pfam" id="PF08448">
    <property type="entry name" value="PAS_4"/>
    <property type="match status" value="1"/>
</dbReference>
<protein>
    <submittedName>
        <fullName evidence="3">PAS domain-containing protein</fullName>
    </submittedName>
</protein>
<dbReference type="SUPFAM" id="SSF55785">
    <property type="entry name" value="PYP-like sensor domain (PAS domain)"/>
    <property type="match status" value="2"/>
</dbReference>
<dbReference type="InterPro" id="IPR013656">
    <property type="entry name" value="PAS_4"/>
</dbReference>
<comment type="similarity">
    <text evidence="1">Belongs to the phD/YefM antitoxin family.</text>
</comment>
<proteinExistence type="inferred from homology"/>
<dbReference type="EMBL" id="JARYGZ010000001">
    <property type="protein sequence ID" value="MDH7638405.1"/>
    <property type="molecule type" value="Genomic_DNA"/>
</dbReference>
<name>A0ABT6MZF4_9SPHN</name>
<dbReference type="InterPro" id="IPR035965">
    <property type="entry name" value="PAS-like_dom_sf"/>
</dbReference>
<evidence type="ECO:0000256" key="1">
    <source>
        <dbReference type="ARBA" id="ARBA00009981"/>
    </source>
</evidence>
<comment type="caution">
    <text evidence="3">The sequence shown here is derived from an EMBL/GenBank/DDBJ whole genome shotgun (WGS) entry which is preliminary data.</text>
</comment>
<accession>A0ABT6MZF4</accession>